<dbReference type="EMBL" id="CAADFL010000138">
    <property type="protein sequence ID" value="VFK10375.1"/>
    <property type="molecule type" value="Genomic_DNA"/>
</dbReference>
<gene>
    <name evidence="2" type="ORF">BECKFM1743A_GA0114220_101147</name>
    <name evidence="4" type="ORF">BECKFM1743B_GA0114221_101387</name>
    <name evidence="3" type="ORF">BECKFM1743C_GA0114222_101417</name>
</gene>
<evidence type="ECO:0000313" key="3">
    <source>
        <dbReference type="EMBL" id="VFJ54597.1"/>
    </source>
</evidence>
<sequence>MITLNPNPTVDELTVGLNHLSRRIQTAIKRAVRKLILWLRRQMLQQASRMTGVPQKEIVRYRRIHLDIEGMEGTVWLGTSPLPLHLAGRVSWNPASAGATVAGRQYAGVLDFIGNTRTCLLERLNTDPPRWGSGNNYPPGMFTAAAPRSGYVRVETSRRDTPPTTGSAVTGPFPMRSAMAGSRWSFWVPRWTNSKTKSPEGSSEGPRSAFGKYWSRNSITR</sequence>
<dbReference type="EMBL" id="CAADFA010000141">
    <property type="protein sequence ID" value="VFJ54597.1"/>
    <property type="molecule type" value="Genomic_DNA"/>
</dbReference>
<accession>A0A450SLM1</accession>
<evidence type="ECO:0000313" key="4">
    <source>
        <dbReference type="EMBL" id="VFK10375.1"/>
    </source>
</evidence>
<organism evidence="3">
    <name type="scientific">Candidatus Kentrum sp. FM</name>
    <dbReference type="NCBI Taxonomy" id="2126340"/>
    <lineage>
        <taxon>Bacteria</taxon>
        <taxon>Pseudomonadati</taxon>
        <taxon>Pseudomonadota</taxon>
        <taxon>Gammaproteobacteria</taxon>
        <taxon>Candidatus Kentrum</taxon>
    </lineage>
</organism>
<reference evidence="3" key="1">
    <citation type="submission" date="2019-02" db="EMBL/GenBank/DDBJ databases">
        <authorList>
            <person name="Gruber-Vodicka R. H."/>
            <person name="Seah K. B. B."/>
        </authorList>
    </citation>
    <scope>NUCLEOTIDE SEQUENCE</scope>
    <source>
        <strain evidence="2">BECK_BZ163</strain>
        <strain evidence="4">BECK_BZ164</strain>
        <strain evidence="3">BECK_BZ165</strain>
    </source>
</reference>
<proteinExistence type="predicted"/>
<name>A0A450SLM1_9GAMM</name>
<dbReference type="EMBL" id="CAADEZ010000114">
    <property type="protein sequence ID" value="VFJ53389.1"/>
    <property type="molecule type" value="Genomic_DNA"/>
</dbReference>
<evidence type="ECO:0000313" key="2">
    <source>
        <dbReference type="EMBL" id="VFJ53389.1"/>
    </source>
</evidence>
<evidence type="ECO:0000256" key="1">
    <source>
        <dbReference type="SAM" id="MobiDB-lite"/>
    </source>
</evidence>
<feature type="region of interest" description="Disordered" evidence="1">
    <location>
        <begin position="194"/>
        <end position="221"/>
    </location>
</feature>
<dbReference type="AlphaFoldDB" id="A0A450SLM1"/>
<protein>
    <submittedName>
        <fullName evidence="3">Uncharacterized protein</fullName>
    </submittedName>
</protein>